<name>A0ABR3JST2_9AGAR</name>
<feature type="domain" description="Cryptic POLO box 2 (CPB2)" evidence="5">
    <location>
        <begin position="535"/>
        <end position="677"/>
    </location>
</feature>
<protein>
    <recommendedName>
        <fullName evidence="8">Non-specific serine/threonine protein kinase</fullName>
    </recommendedName>
</protein>
<evidence type="ECO:0000313" key="6">
    <source>
        <dbReference type="EMBL" id="KAL0958861.1"/>
    </source>
</evidence>
<dbReference type="InterPro" id="IPR036947">
    <property type="entry name" value="POLO_box_dom_sf"/>
</dbReference>
<feature type="compositionally biased region" description="Basic and acidic residues" evidence="2">
    <location>
        <begin position="7"/>
        <end position="20"/>
    </location>
</feature>
<dbReference type="Proteomes" id="UP001556367">
    <property type="component" value="Unassembled WGS sequence"/>
</dbReference>
<comment type="caution">
    <text evidence="6">The sequence shown here is derived from an EMBL/GenBank/DDBJ whole genome shotgun (WGS) entry which is preliminary data.</text>
</comment>
<sequence>MFFASHHSSDTTDDGPRSPRLSDYDIIKELHRGNNSVVYAARCRKGRLRNRDVALKKIINSSHPQYSLQLHQSLYHPSIVTLYQTIASVVPEHHVLELCSRGTLHDYLAERMPEQARPILSESQLRGLAKNILDALVYLRKEGVVHRCISPTNILLTSDFRPKLSGFRHAVRFPLPQPLPEIFEINEFSSPEIVAAAPHTYATDAWSFGVVIGACYSGSSPFQRISKEDTFNSISRGFYQISELASLEAQDLVKGLLCVIPTRRLDPSASLQHQFFASHHAYASLGSRDLNNKENAPPSLTKRYPTKPQRLPSPRQFTPLTAHVPRKTVLSDIGNVQLRQLLQDEIHVQPRNPDVASVYGDRRVVSDPLPRNKLVSFLSGALGSPDSEMHIPARKAPERSSNSPARQYDVQPPPNPHIHNASLPIGTTRPVAMDISLLNSQVHKTVQGQITITPSRSILIDFREGERRRGGIGVDKVMSVDPLSSQIKLLSASTLGSQSTLKSPEEEYSLELLPSVYWKLYNEAALVIEQIKQRTPHMVLYTPAAKCILWANGPKADIELLFRASTGSTSFLDGLSTTMRIRLSRQRRSIEIMRFIKTDDGGEWVRKEFAEEPGTGCVASSDWSKLERVEREGMACLMDFARTCEGVEALVPGQPSTSTWEASLADFGTKRHGDAGPMLAQCKEGDTSLPSKTSSPTATAVTSLSSLSLAPRPSRLPKTFRSALNNDDAEGARDPNHVGFEHSDVAPAAKDTPLAAVLNTVDILPTWFNDTSDHSVGVQTRFIPSVGWCVRYSSRVSQCGRYKIMFMDGATLDIDVDEDWAEYTSQSGEVSRHNIRDSASKRKISDRMKVFQEFVSMFDDGVCA</sequence>
<accession>A0ABR3JST2</accession>
<dbReference type="InterPro" id="IPR033698">
    <property type="entry name" value="POLO_box_Plk4_2"/>
</dbReference>
<feature type="compositionally biased region" description="Low complexity" evidence="2">
    <location>
        <begin position="687"/>
        <end position="717"/>
    </location>
</feature>
<evidence type="ECO:0000259" key="4">
    <source>
        <dbReference type="PROSITE" id="PS51984"/>
    </source>
</evidence>
<dbReference type="InterPro" id="IPR000719">
    <property type="entry name" value="Prot_kinase_dom"/>
</dbReference>
<dbReference type="Gene3D" id="3.30.1120.120">
    <property type="match status" value="1"/>
</dbReference>
<dbReference type="PANTHER" id="PTHR24345:SF87">
    <property type="entry name" value="TBC1 DOMAIN CONTAINING KINASE"/>
    <property type="match status" value="1"/>
</dbReference>
<reference evidence="7" key="1">
    <citation type="submission" date="2024-06" db="EMBL/GenBank/DDBJ databases">
        <title>Multi-omics analyses provide insights into the biosynthesis of the anticancer antibiotic pleurotin in Hohenbuehelia grisea.</title>
        <authorList>
            <person name="Weaver J.A."/>
            <person name="Alberti F."/>
        </authorList>
    </citation>
    <scope>NUCLEOTIDE SEQUENCE [LARGE SCALE GENOMIC DNA]</scope>
    <source>
        <strain evidence="7">T-177</strain>
    </source>
</reference>
<dbReference type="Gene3D" id="1.10.510.10">
    <property type="entry name" value="Transferase(Phosphotransferase) domain 1"/>
    <property type="match status" value="1"/>
</dbReference>
<evidence type="ECO:0000259" key="5">
    <source>
        <dbReference type="PROSITE" id="PS51985"/>
    </source>
</evidence>
<dbReference type="SUPFAM" id="SSF56112">
    <property type="entry name" value="Protein kinase-like (PK-like)"/>
    <property type="match status" value="1"/>
</dbReference>
<dbReference type="Gene3D" id="3.30.1120.30">
    <property type="entry name" value="POLO box domain"/>
    <property type="match status" value="1"/>
</dbReference>
<feature type="region of interest" description="Disordered" evidence="2">
    <location>
        <begin position="385"/>
        <end position="415"/>
    </location>
</feature>
<organism evidence="6 7">
    <name type="scientific">Hohenbuehelia grisea</name>
    <dbReference type="NCBI Taxonomy" id="104357"/>
    <lineage>
        <taxon>Eukaryota</taxon>
        <taxon>Fungi</taxon>
        <taxon>Dikarya</taxon>
        <taxon>Basidiomycota</taxon>
        <taxon>Agaricomycotina</taxon>
        <taxon>Agaricomycetes</taxon>
        <taxon>Agaricomycetidae</taxon>
        <taxon>Agaricales</taxon>
        <taxon>Pleurotineae</taxon>
        <taxon>Pleurotaceae</taxon>
        <taxon>Hohenbuehelia</taxon>
    </lineage>
</organism>
<feature type="compositionally biased region" description="Basic and acidic residues" evidence="2">
    <location>
        <begin position="387"/>
        <end position="398"/>
    </location>
</feature>
<evidence type="ECO:0000256" key="1">
    <source>
        <dbReference type="ARBA" id="ARBA00004496"/>
    </source>
</evidence>
<feature type="domain" description="Protein kinase" evidence="3">
    <location>
        <begin position="24"/>
        <end position="276"/>
    </location>
</feature>
<evidence type="ECO:0008006" key="8">
    <source>
        <dbReference type="Google" id="ProtNLM"/>
    </source>
</evidence>
<dbReference type="EMBL" id="JASNQZ010000003">
    <property type="protein sequence ID" value="KAL0958861.1"/>
    <property type="molecule type" value="Genomic_DNA"/>
</dbReference>
<feature type="region of interest" description="Disordered" evidence="2">
    <location>
        <begin position="287"/>
        <end position="318"/>
    </location>
</feature>
<keyword evidence="7" id="KW-1185">Reference proteome</keyword>
<dbReference type="PROSITE" id="PS51984">
    <property type="entry name" value="CPB1"/>
    <property type="match status" value="1"/>
</dbReference>
<proteinExistence type="predicted"/>
<evidence type="ECO:0000256" key="2">
    <source>
        <dbReference type="SAM" id="MobiDB-lite"/>
    </source>
</evidence>
<feature type="region of interest" description="Disordered" evidence="2">
    <location>
        <begin position="1"/>
        <end position="20"/>
    </location>
</feature>
<dbReference type="InterPro" id="IPR033699">
    <property type="entry name" value="POLO_box_Plk4_1"/>
</dbReference>
<evidence type="ECO:0000259" key="3">
    <source>
        <dbReference type="PROSITE" id="PS50011"/>
    </source>
</evidence>
<dbReference type="InterPro" id="IPR046437">
    <property type="entry name" value="Ser_Thr-PK_POLO_box_1_sf"/>
</dbReference>
<evidence type="ECO:0000313" key="7">
    <source>
        <dbReference type="Proteomes" id="UP001556367"/>
    </source>
</evidence>
<dbReference type="Pfam" id="PF00069">
    <property type="entry name" value="Pkinase"/>
    <property type="match status" value="1"/>
</dbReference>
<dbReference type="InterPro" id="IPR011009">
    <property type="entry name" value="Kinase-like_dom_sf"/>
</dbReference>
<dbReference type="PROSITE" id="PS51985">
    <property type="entry name" value="CPB2"/>
    <property type="match status" value="1"/>
</dbReference>
<dbReference type="PANTHER" id="PTHR24345">
    <property type="entry name" value="SERINE/THREONINE-PROTEIN KINASE PLK"/>
    <property type="match status" value="1"/>
</dbReference>
<dbReference type="PROSITE" id="PS50011">
    <property type="entry name" value="PROTEIN_KINASE_DOM"/>
    <property type="match status" value="1"/>
</dbReference>
<feature type="region of interest" description="Disordered" evidence="2">
    <location>
        <begin position="683"/>
        <end position="720"/>
    </location>
</feature>
<comment type="subcellular location">
    <subcellularLocation>
        <location evidence="1">Cytoplasm</location>
    </subcellularLocation>
</comment>
<gene>
    <name evidence="6" type="ORF">HGRIS_014178</name>
</gene>
<feature type="domain" description="Cryptic POLO box 1 (CPB1)" evidence="4">
    <location>
        <begin position="425"/>
        <end position="534"/>
    </location>
</feature>